<gene>
    <name evidence="2" type="ORF">SDC9_78169</name>
</gene>
<comment type="caution">
    <text evidence="2">The sequence shown here is derived from an EMBL/GenBank/DDBJ whole genome shotgun (WGS) entry which is preliminary data.</text>
</comment>
<name>A0A644YYS0_9ZZZZ</name>
<sequence>MRTDQREHRDGEGDVGGGRDRPAVVQRRVRAGDGEVDQRRHGHPARRGDDRGDGGAEAAQIAGDELAFELQPDEEEEHRQQAVGRPRAHAQVEVPGRVADGQVTQREIAVGGRGVRPDQGQRRHPDQQPAAHGLLA</sequence>
<dbReference type="EMBL" id="VSSQ01006124">
    <property type="protein sequence ID" value="MPM31613.1"/>
    <property type="molecule type" value="Genomic_DNA"/>
</dbReference>
<evidence type="ECO:0000313" key="2">
    <source>
        <dbReference type="EMBL" id="MPM31613.1"/>
    </source>
</evidence>
<reference evidence="2" key="1">
    <citation type="submission" date="2019-08" db="EMBL/GenBank/DDBJ databases">
        <authorList>
            <person name="Kucharzyk K."/>
            <person name="Murdoch R.W."/>
            <person name="Higgins S."/>
            <person name="Loffler F."/>
        </authorList>
    </citation>
    <scope>NUCLEOTIDE SEQUENCE</scope>
</reference>
<protein>
    <submittedName>
        <fullName evidence="2">Uncharacterized protein</fullName>
    </submittedName>
</protein>
<organism evidence="2">
    <name type="scientific">bioreactor metagenome</name>
    <dbReference type="NCBI Taxonomy" id="1076179"/>
    <lineage>
        <taxon>unclassified sequences</taxon>
        <taxon>metagenomes</taxon>
        <taxon>ecological metagenomes</taxon>
    </lineage>
</organism>
<accession>A0A644YYS0</accession>
<dbReference type="AlphaFoldDB" id="A0A644YYS0"/>
<feature type="compositionally biased region" description="Basic and acidic residues" evidence="1">
    <location>
        <begin position="30"/>
        <end position="39"/>
    </location>
</feature>
<feature type="region of interest" description="Disordered" evidence="1">
    <location>
        <begin position="1"/>
        <end position="136"/>
    </location>
</feature>
<proteinExistence type="predicted"/>
<feature type="compositionally biased region" description="Basic and acidic residues" evidence="1">
    <location>
        <begin position="115"/>
        <end position="126"/>
    </location>
</feature>
<evidence type="ECO:0000256" key="1">
    <source>
        <dbReference type="SAM" id="MobiDB-lite"/>
    </source>
</evidence>
<feature type="compositionally biased region" description="Basic and acidic residues" evidence="1">
    <location>
        <begin position="1"/>
        <end position="22"/>
    </location>
</feature>